<dbReference type="EMBL" id="JACJQY010000064">
    <property type="protein sequence ID" value="MBD2319768.1"/>
    <property type="molecule type" value="Genomic_DNA"/>
</dbReference>
<evidence type="ECO:0000313" key="2">
    <source>
        <dbReference type="Proteomes" id="UP000618445"/>
    </source>
</evidence>
<organism evidence="1 2">
    <name type="scientific">Phormidium tenue FACHB-1050</name>
    <dbReference type="NCBI Taxonomy" id="2692857"/>
    <lineage>
        <taxon>Bacteria</taxon>
        <taxon>Bacillati</taxon>
        <taxon>Cyanobacteriota</taxon>
        <taxon>Cyanophyceae</taxon>
        <taxon>Oscillatoriophycideae</taxon>
        <taxon>Oscillatoriales</taxon>
        <taxon>Oscillatoriaceae</taxon>
        <taxon>Phormidium</taxon>
    </lineage>
</organism>
<sequence length="384" mass="42735">MNALTNEFETLDNDAIALSSSSLQTAANLSELVTTRSQQWQAYFNALALFGFETWLQERAPDVRLERDNASVFEPNQSGAIAATYGLTVNQFRVCLIPIDSEPDAAISLSRILIESAEFRPHFYVLVELYEEQEQAIIKGWLRADNLIARQAELSLSTDWNYEIPLAWFDDDCDDLLLYWRCASPAMIDLPSLAPTIASDRYSWLQLLTQPAIDTAQWFQEEWQALVNDLTWVLLPPVASASGLRSSGATLNRSPLSELETILTAIERTGMRLPSNARAAYQDFELGEYPLRLYAVIGSEVATDGAIAWSLLTILGKATDRDLPVDLILRISDITGVLVERQLEAQGAYLFAEVEGTPEERFLVTAALADGTTRSLPPFAFQAE</sequence>
<comment type="caution">
    <text evidence="1">The sequence shown here is derived from an EMBL/GenBank/DDBJ whole genome shotgun (WGS) entry which is preliminary data.</text>
</comment>
<accession>A0ABR8CHH7</accession>
<reference evidence="1 2" key="1">
    <citation type="journal article" date="2020" name="ISME J.">
        <title>Comparative genomics reveals insights into cyanobacterial evolution and habitat adaptation.</title>
        <authorList>
            <person name="Chen M.Y."/>
            <person name="Teng W.K."/>
            <person name="Zhao L."/>
            <person name="Hu C.X."/>
            <person name="Zhou Y.K."/>
            <person name="Han B.P."/>
            <person name="Song L.R."/>
            <person name="Shu W.S."/>
        </authorList>
    </citation>
    <scope>NUCLEOTIDE SEQUENCE [LARGE SCALE GENOMIC DNA]</scope>
    <source>
        <strain evidence="1 2">FACHB-1050</strain>
    </source>
</reference>
<dbReference type="RefSeq" id="WP_190582110.1">
    <property type="nucleotide sequence ID" value="NZ_CAWPQU010000061.1"/>
</dbReference>
<evidence type="ECO:0000313" key="1">
    <source>
        <dbReference type="EMBL" id="MBD2319768.1"/>
    </source>
</evidence>
<protein>
    <submittedName>
        <fullName evidence="1">DUF1822 family protein</fullName>
    </submittedName>
</protein>
<dbReference type="Proteomes" id="UP000618445">
    <property type="component" value="Unassembled WGS sequence"/>
</dbReference>
<name>A0ABR8CHH7_9CYAN</name>
<dbReference type="InterPro" id="IPR014951">
    <property type="entry name" value="DUF1822"/>
</dbReference>
<proteinExistence type="predicted"/>
<gene>
    <name evidence="1" type="ORF">H6G05_23380</name>
</gene>
<keyword evidence="2" id="KW-1185">Reference proteome</keyword>
<dbReference type="Pfam" id="PF08852">
    <property type="entry name" value="DUF1822"/>
    <property type="match status" value="1"/>
</dbReference>